<dbReference type="Proteomes" id="UP000664859">
    <property type="component" value="Unassembled WGS sequence"/>
</dbReference>
<name>A0A835Z148_9STRA</name>
<organism evidence="3 4">
    <name type="scientific">Tribonema minus</name>
    <dbReference type="NCBI Taxonomy" id="303371"/>
    <lineage>
        <taxon>Eukaryota</taxon>
        <taxon>Sar</taxon>
        <taxon>Stramenopiles</taxon>
        <taxon>Ochrophyta</taxon>
        <taxon>PX clade</taxon>
        <taxon>Xanthophyceae</taxon>
        <taxon>Tribonematales</taxon>
        <taxon>Tribonemataceae</taxon>
        <taxon>Tribonema</taxon>
    </lineage>
</organism>
<keyword evidence="2" id="KW-0732">Signal</keyword>
<dbReference type="AlphaFoldDB" id="A0A835Z148"/>
<evidence type="ECO:0000313" key="3">
    <source>
        <dbReference type="EMBL" id="KAG5183125.1"/>
    </source>
</evidence>
<accession>A0A835Z148</accession>
<evidence type="ECO:0000256" key="2">
    <source>
        <dbReference type="SAM" id="SignalP"/>
    </source>
</evidence>
<sequence>MLAATLLLATLLPLALGYRSAPGRMASPCRRAVSVCSSPVAIASPDDVLAGGVSAYCERLRTRDVRAVLCVCTESAISESLRRAFPHAALAAADFENGRPGAVAIVFRDGTLDAPTSGGFDVVCVSGDLPRATLSSSLVACARAIKPAGVLVLLEPRPPSSLLVDMNAALERAGFAGVIVNDPALPGVRTTLAWRVAVVEPQEHRLSPAPSSRGSGVARRTRPGSPFASVELLLFTFQFALAYCWGMLIVEIMRDAGVL</sequence>
<feature type="transmembrane region" description="Helical" evidence="1">
    <location>
        <begin position="232"/>
        <end position="253"/>
    </location>
</feature>
<keyword evidence="1" id="KW-0472">Membrane</keyword>
<keyword evidence="1" id="KW-0812">Transmembrane</keyword>
<comment type="caution">
    <text evidence="3">The sequence shown here is derived from an EMBL/GenBank/DDBJ whole genome shotgun (WGS) entry which is preliminary data.</text>
</comment>
<dbReference type="EMBL" id="JAFCMP010000223">
    <property type="protein sequence ID" value="KAG5183125.1"/>
    <property type="molecule type" value="Genomic_DNA"/>
</dbReference>
<protein>
    <recommendedName>
        <fullName evidence="5">Methyltransferase type 11 domain-containing protein</fullName>
    </recommendedName>
</protein>
<evidence type="ECO:0008006" key="5">
    <source>
        <dbReference type="Google" id="ProtNLM"/>
    </source>
</evidence>
<keyword evidence="1" id="KW-1133">Transmembrane helix</keyword>
<proteinExistence type="predicted"/>
<evidence type="ECO:0000313" key="4">
    <source>
        <dbReference type="Proteomes" id="UP000664859"/>
    </source>
</evidence>
<dbReference type="Gene3D" id="3.40.50.150">
    <property type="entry name" value="Vaccinia Virus protein VP39"/>
    <property type="match status" value="1"/>
</dbReference>
<keyword evidence="4" id="KW-1185">Reference proteome</keyword>
<reference evidence="3" key="1">
    <citation type="submission" date="2021-02" db="EMBL/GenBank/DDBJ databases">
        <title>First Annotated Genome of the Yellow-green Alga Tribonema minus.</title>
        <authorList>
            <person name="Mahan K.M."/>
        </authorList>
    </citation>
    <scope>NUCLEOTIDE SEQUENCE</scope>
    <source>
        <strain evidence="3">UTEX B ZZ1240</strain>
    </source>
</reference>
<feature type="chain" id="PRO_5032283842" description="Methyltransferase type 11 domain-containing protein" evidence="2">
    <location>
        <begin position="18"/>
        <end position="259"/>
    </location>
</feature>
<dbReference type="InterPro" id="IPR029063">
    <property type="entry name" value="SAM-dependent_MTases_sf"/>
</dbReference>
<evidence type="ECO:0000256" key="1">
    <source>
        <dbReference type="SAM" id="Phobius"/>
    </source>
</evidence>
<gene>
    <name evidence="3" type="ORF">JKP88DRAFT_273102</name>
</gene>
<dbReference type="SUPFAM" id="SSF53335">
    <property type="entry name" value="S-adenosyl-L-methionine-dependent methyltransferases"/>
    <property type="match status" value="1"/>
</dbReference>
<feature type="signal peptide" evidence="2">
    <location>
        <begin position="1"/>
        <end position="17"/>
    </location>
</feature>